<accession>R4TB57</accession>
<dbReference type="Gene3D" id="1.10.10.10">
    <property type="entry name" value="Winged helix-like DNA-binding domain superfamily/Winged helix DNA-binding domain"/>
    <property type="match status" value="1"/>
</dbReference>
<dbReference type="InterPro" id="IPR036390">
    <property type="entry name" value="WH_DNA-bd_sf"/>
</dbReference>
<organism evidence="1 2">
    <name type="scientific">Amycolatopsis keratiniphila</name>
    <dbReference type="NCBI Taxonomy" id="129921"/>
    <lineage>
        <taxon>Bacteria</taxon>
        <taxon>Bacillati</taxon>
        <taxon>Actinomycetota</taxon>
        <taxon>Actinomycetes</taxon>
        <taxon>Pseudonocardiales</taxon>
        <taxon>Pseudonocardiaceae</taxon>
        <taxon>Amycolatopsis</taxon>
        <taxon>Amycolatopsis japonica group</taxon>
    </lineage>
</organism>
<dbReference type="PATRIC" id="fig|1156913.3.peg.5584"/>
<dbReference type="InterPro" id="IPR036388">
    <property type="entry name" value="WH-like_DNA-bd_sf"/>
</dbReference>
<dbReference type="AlphaFoldDB" id="R4TB57"/>
<name>R4TB57_9PSEU</name>
<dbReference type="EMBL" id="CP003410">
    <property type="protein sequence ID" value="AGM08062.1"/>
    <property type="molecule type" value="Genomic_DNA"/>
</dbReference>
<dbReference type="SUPFAM" id="SSF46785">
    <property type="entry name" value="Winged helix' DNA-binding domain"/>
    <property type="match status" value="1"/>
</dbReference>
<proteinExistence type="predicted"/>
<keyword evidence="2" id="KW-1185">Reference proteome</keyword>
<evidence type="ECO:0000313" key="2">
    <source>
        <dbReference type="Proteomes" id="UP000013968"/>
    </source>
</evidence>
<sequence length="83" mass="9626">MAPEEREAFDKDPLWNSIGQVIWLLRQAERNHLPPLRTIEVASAMRIHQTRASELLNDLERLRRVSARKKGRQVSWSIGPGEL</sequence>
<evidence type="ECO:0008006" key="3">
    <source>
        <dbReference type="Google" id="ProtNLM"/>
    </source>
</evidence>
<dbReference type="Proteomes" id="UP000013968">
    <property type="component" value="Chromosome"/>
</dbReference>
<protein>
    <recommendedName>
        <fullName evidence="3">HTH iclR-type domain-containing protein</fullName>
    </recommendedName>
</protein>
<dbReference type="HOGENOM" id="CLU_2535232_0_0_11"/>
<evidence type="ECO:0000313" key="1">
    <source>
        <dbReference type="EMBL" id="AGM08062.1"/>
    </source>
</evidence>
<gene>
    <name evidence="1" type="ORF">AORI_5479</name>
</gene>
<dbReference type="KEGG" id="aoi:AORI_5479"/>
<reference evidence="1 2" key="1">
    <citation type="journal article" date="2013" name="BMC Genomics">
        <title>ContigScape: a Cytoscape plugin facilitating microbial genome gap closing.</title>
        <authorList>
            <person name="Tang B."/>
            <person name="Wang Q."/>
            <person name="Yang M."/>
            <person name="Xie F."/>
            <person name="Zhu Y."/>
            <person name="Zhuo Y."/>
            <person name="Wang S."/>
            <person name="Gao H."/>
            <person name="Ding X."/>
            <person name="Zhang L."/>
            <person name="Zhao G."/>
            <person name="Zheng H."/>
        </authorList>
    </citation>
    <scope>NUCLEOTIDE SEQUENCE [LARGE SCALE GENOMIC DNA]</scope>
    <source>
        <strain evidence="1 2">HCCB10007</strain>
    </source>
</reference>